<dbReference type="RefSeq" id="XP_030374695.1">
    <property type="nucleotide sequence ID" value="XM_030518835.1"/>
</dbReference>
<name>A0A6J2TGW1_DROLE</name>
<dbReference type="Gene3D" id="1.10.150.50">
    <property type="entry name" value="Transcription Factor, Ets-1"/>
    <property type="match status" value="1"/>
</dbReference>
<protein>
    <submittedName>
        <fullName evidence="3">Uncharacterized protein LOC115624221</fullName>
    </submittedName>
</protein>
<dbReference type="SUPFAM" id="SSF47769">
    <property type="entry name" value="SAM/Pointed domain"/>
    <property type="match status" value="1"/>
</dbReference>
<feature type="region of interest" description="Disordered" evidence="1">
    <location>
        <begin position="106"/>
        <end position="129"/>
    </location>
</feature>
<dbReference type="OrthoDB" id="3598281at2759"/>
<keyword evidence="2" id="KW-1185">Reference proteome</keyword>
<dbReference type="GeneID" id="115624221"/>
<sequence length="283" mass="32307">MYTCNGNDEIYGAPAALPNSEISNPEIKKVSDLLISWNLPQLCPKFQEQEICENALKCLNNADISELIPKVGPRAIFRSKLHKWKAQFKIEGETIVAGKMLVKEECEDAEDTEEDEHSSNNIYTTDEERKDETQFNLNVHEILSLCAGGQKALKFYAKHSYLDSHSRRLVVQSITHAALEQGVPMPPSSFNSIAMQIVKLFPTEHFETYYVPRRGHTNPRGMLHHKYFNTCRRLRPQTQLKQRTIRRGGIEKKQTIGLDLGHFGYPFADFVNVQEMSKAGHTM</sequence>
<reference evidence="3" key="1">
    <citation type="submission" date="2025-08" db="UniProtKB">
        <authorList>
            <consortium name="RefSeq"/>
        </authorList>
    </citation>
    <scope>IDENTIFICATION</scope>
    <source>
        <strain evidence="3">11010-0011.00</strain>
        <tissue evidence="3">Whole body</tissue>
    </source>
</reference>
<evidence type="ECO:0000313" key="2">
    <source>
        <dbReference type="Proteomes" id="UP000504634"/>
    </source>
</evidence>
<accession>A0A6J2TGW1</accession>
<evidence type="ECO:0000256" key="1">
    <source>
        <dbReference type="SAM" id="MobiDB-lite"/>
    </source>
</evidence>
<organism evidence="2 3">
    <name type="scientific">Drosophila lebanonensis</name>
    <name type="common">Fruit fly</name>
    <name type="synonym">Scaptodrosophila lebanonensis</name>
    <dbReference type="NCBI Taxonomy" id="7225"/>
    <lineage>
        <taxon>Eukaryota</taxon>
        <taxon>Metazoa</taxon>
        <taxon>Ecdysozoa</taxon>
        <taxon>Arthropoda</taxon>
        <taxon>Hexapoda</taxon>
        <taxon>Insecta</taxon>
        <taxon>Pterygota</taxon>
        <taxon>Neoptera</taxon>
        <taxon>Endopterygota</taxon>
        <taxon>Diptera</taxon>
        <taxon>Brachycera</taxon>
        <taxon>Muscomorpha</taxon>
        <taxon>Ephydroidea</taxon>
        <taxon>Drosophilidae</taxon>
        <taxon>Scaptodrosophila</taxon>
    </lineage>
</organism>
<feature type="compositionally biased region" description="Acidic residues" evidence="1">
    <location>
        <begin position="106"/>
        <end position="116"/>
    </location>
</feature>
<dbReference type="InterPro" id="IPR013761">
    <property type="entry name" value="SAM/pointed_sf"/>
</dbReference>
<dbReference type="Proteomes" id="UP000504634">
    <property type="component" value="Unplaced"/>
</dbReference>
<proteinExistence type="predicted"/>
<gene>
    <name evidence="3" type="primary">LOC115624221</name>
</gene>
<evidence type="ECO:0000313" key="3">
    <source>
        <dbReference type="RefSeq" id="XP_030374695.1"/>
    </source>
</evidence>
<dbReference type="AlphaFoldDB" id="A0A6J2TGW1"/>